<feature type="transmembrane region" description="Helical" evidence="7">
    <location>
        <begin position="56"/>
        <end position="79"/>
    </location>
</feature>
<proteinExistence type="inferred from homology"/>
<comment type="similarity">
    <text evidence="2">Belongs to the polysaccharide synthase family.</text>
</comment>
<evidence type="ECO:0000256" key="5">
    <source>
        <dbReference type="ARBA" id="ARBA00022989"/>
    </source>
</evidence>
<dbReference type="AlphaFoldDB" id="A0A3B0T3N5"/>
<dbReference type="Pfam" id="PF13440">
    <property type="entry name" value="Polysacc_synt_3"/>
    <property type="match status" value="1"/>
</dbReference>
<keyword evidence="5 7" id="KW-1133">Transmembrane helix</keyword>
<comment type="subcellular location">
    <subcellularLocation>
        <location evidence="1">Cell membrane</location>
        <topology evidence="1">Multi-pass membrane protein</topology>
    </subcellularLocation>
</comment>
<keyword evidence="6 7" id="KW-0472">Membrane</keyword>
<keyword evidence="3" id="KW-1003">Cell membrane</keyword>
<evidence type="ECO:0000256" key="7">
    <source>
        <dbReference type="SAM" id="Phobius"/>
    </source>
</evidence>
<accession>A0A3B0T3N5</accession>
<evidence type="ECO:0000256" key="2">
    <source>
        <dbReference type="ARBA" id="ARBA00007430"/>
    </source>
</evidence>
<evidence type="ECO:0000313" key="8">
    <source>
        <dbReference type="EMBL" id="VAW07937.1"/>
    </source>
</evidence>
<reference evidence="8" key="1">
    <citation type="submission" date="2018-06" db="EMBL/GenBank/DDBJ databases">
        <authorList>
            <person name="Zhirakovskaya E."/>
        </authorList>
    </citation>
    <scope>NUCLEOTIDE SEQUENCE</scope>
</reference>
<gene>
    <name evidence="8" type="ORF">MNBD_ALPHA05-1049</name>
</gene>
<organism evidence="8">
    <name type="scientific">hydrothermal vent metagenome</name>
    <dbReference type="NCBI Taxonomy" id="652676"/>
    <lineage>
        <taxon>unclassified sequences</taxon>
        <taxon>metagenomes</taxon>
        <taxon>ecological metagenomes</taxon>
    </lineage>
</organism>
<dbReference type="InterPro" id="IPR050833">
    <property type="entry name" value="Poly_Biosynth_Transport"/>
</dbReference>
<dbReference type="GO" id="GO:0005886">
    <property type="term" value="C:plasma membrane"/>
    <property type="evidence" value="ECO:0007669"/>
    <property type="project" value="UniProtKB-SubCell"/>
</dbReference>
<evidence type="ECO:0008006" key="9">
    <source>
        <dbReference type="Google" id="ProtNLM"/>
    </source>
</evidence>
<sequence length="124" mass="12790">MSDLPPLPPIAEEAALTGRVARGAAWIFGGGVFARLLGAVNTIVVARLLVPDDIGLVAVAIVSMQLLQGVSDIGVAQAVVRFRDADRADLDTLFTLSALRGLAIGLVLAAAAPVMAAVYNDPRM</sequence>
<dbReference type="EMBL" id="UOEH01000621">
    <property type="protein sequence ID" value="VAW07937.1"/>
    <property type="molecule type" value="Genomic_DNA"/>
</dbReference>
<feature type="transmembrane region" description="Helical" evidence="7">
    <location>
        <begin position="25"/>
        <end position="49"/>
    </location>
</feature>
<evidence type="ECO:0000256" key="3">
    <source>
        <dbReference type="ARBA" id="ARBA00022475"/>
    </source>
</evidence>
<evidence type="ECO:0000256" key="1">
    <source>
        <dbReference type="ARBA" id="ARBA00004651"/>
    </source>
</evidence>
<evidence type="ECO:0000256" key="4">
    <source>
        <dbReference type="ARBA" id="ARBA00022692"/>
    </source>
</evidence>
<protein>
    <recommendedName>
        <fullName evidence="9">Lipopolysaccharide biosynthesis protein</fullName>
    </recommendedName>
</protein>
<feature type="non-terminal residue" evidence="8">
    <location>
        <position position="124"/>
    </location>
</feature>
<keyword evidence="4 7" id="KW-0812">Transmembrane</keyword>
<name>A0A3B0T3N5_9ZZZZ</name>
<evidence type="ECO:0000256" key="6">
    <source>
        <dbReference type="ARBA" id="ARBA00023136"/>
    </source>
</evidence>
<dbReference type="PANTHER" id="PTHR30250">
    <property type="entry name" value="PST FAMILY PREDICTED COLANIC ACID TRANSPORTER"/>
    <property type="match status" value="1"/>
</dbReference>
<dbReference type="PANTHER" id="PTHR30250:SF10">
    <property type="entry name" value="LIPOPOLYSACCHARIDE BIOSYNTHESIS PROTEIN WZXC"/>
    <property type="match status" value="1"/>
</dbReference>
<feature type="transmembrane region" description="Helical" evidence="7">
    <location>
        <begin position="99"/>
        <end position="119"/>
    </location>
</feature>